<evidence type="ECO:0000313" key="4">
    <source>
        <dbReference type="Proteomes" id="UP000078046"/>
    </source>
</evidence>
<dbReference type="SMART" id="SM00173">
    <property type="entry name" value="RAS"/>
    <property type="match status" value="1"/>
</dbReference>
<keyword evidence="4" id="KW-1185">Reference proteome</keyword>
<dbReference type="AlphaFoldDB" id="A0A177ATB6"/>
<evidence type="ECO:0000256" key="2">
    <source>
        <dbReference type="ARBA" id="ARBA00023134"/>
    </source>
</evidence>
<reference evidence="3 4" key="1">
    <citation type="submission" date="2016-04" db="EMBL/GenBank/DDBJ databases">
        <title>The genome of Intoshia linei affirms orthonectids as highly simplified spiralians.</title>
        <authorList>
            <person name="Mikhailov K.V."/>
            <person name="Slusarev G.S."/>
            <person name="Nikitin M.A."/>
            <person name="Logacheva M.D."/>
            <person name="Penin A."/>
            <person name="Aleoshin V."/>
            <person name="Panchin Y.V."/>
        </authorList>
    </citation>
    <scope>NUCLEOTIDE SEQUENCE [LARGE SCALE GENOMIC DNA]</scope>
    <source>
        <strain evidence="3">Intl2013</strain>
        <tissue evidence="3">Whole animal</tissue>
    </source>
</reference>
<dbReference type="FunFam" id="3.40.50.300:FF:001447">
    <property type="entry name" value="Ras-related protein Rab-1B"/>
    <property type="match status" value="1"/>
</dbReference>
<dbReference type="PRINTS" id="PR00449">
    <property type="entry name" value="RASTRNSFRMNG"/>
</dbReference>
<dbReference type="Proteomes" id="UP000078046">
    <property type="component" value="Unassembled WGS sequence"/>
</dbReference>
<dbReference type="GO" id="GO:0003924">
    <property type="term" value="F:GTPase activity"/>
    <property type="evidence" value="ECO:0007669"/>
    <property type="project" value="InterPro"/>
</dbReference>
<dbReference type="NCBIfam" id="TIGR00231">
    <property type="entry name" value="small_GTP"/>
    <property type="match status" value="1"/>
</dbReference>
<dbReference type="Gene3D" id="3.40.50.300">
    <property type="entry name" value="P-loop containing nucleotide triphosphate hydrolases"/>
    <property type="match status" value="1"/>
</dbReference>
<dbReference type="InterPro" id="IPR050227">
    <property type="entry name" value="Rab"/>
</dbReference>
<sequence length="160" mass="18360">MSKKKAIKVLLIGDASVGKTCIFKSFSKKPYNDQTTTTVGVDFVFEDVEVDGETIKLQLWDTAGHERFDTITTSYYRGAHGIILCSSCDNLKSFQSIDKWIRKVNENEQKAIIFLVQTKCDILEGDREVSESDFKFRALNRMCALNLMFSRFSRNNVYEK</sequence>
<keyword evidence="2" id="KW-0342">GTP-binding</keyword>
<dbReference type="SUPFAM" id="SSF52540">
    <property type="entry name" value="P-loop containing nucleoside triphosphate hydrolases"/>
    <property type="match status" value="1"/>
</dbReference>
<gene>
    <name evidence="3" type="ORF">A3Q56_07655</name>
</gene>
<keyword evidence="1" id="KW-0547">Nucleotide-binding</keyword>
<dbReference type="InterPro" id="IPR001806">
    <property type="entry name" value="Small_GTPase"/>
</dbReference>
<dbReference type="GO" id="GO:0005525">
    <property type="term" value="F:GTP binding"/>
    <property type="evidence" value="ECO:0007669"/>
    <property type="project" value="UniProtKB-KW"/>
</dbReference>
<dbReference type="EMBL" id="LWCA01001715">
    <property type="protein sequence ID" value="OAF64621.1"/>
    <property type="molecule type" value="Genomic_DNA"/>
</dbReference>
<dbReference type="InterPro" id="IPR005225">
    <property type="entry name" value="Small_GTP-bd"/>
</dbReference>
<dbReference type="CDD" id="cd00154">
    <property type="entry name" value="Rab"/>
    <property type="match status" value="1"/>
</dbReference>
<dbReference type="PROSITE" id="PS51419">
    <property type="entry name" value="RAB"/>
    <property type="match status" value="1"/>
</dbReference>
<comment type="caution">
    <text evidence="3">The sequence shown here is derived from an EMBL/GenBank/DDBJ whole genome shotgun (WGS) entry which is preliminary data.</text>
</comment>
<dbReference type="SMART" id="SM00174">
    <property type="entry name" value="RHO"/>
    <property type="match status" value="1"/>
</dbReference>
<proteinExistence type="predicted"/>
<protein>
    <submittedName>
        <fullName evidence="3">Uncharacterized protein</fullName>
    </submittedName>
</protein>
<dbReference type="InterPro" id="IPR027417">
    <property type="entry name" value="P-loop_NTPase"/>
</dbReference>
<organism evidence="3 4">
    <name type="scientific">Intoshia linei</name>
    <dbReference type="NCBI Taxonomy" id="1819745"/>
    <lineage>
        <taxon>Eukaryota</taxon>
        <taxon>Metazoa</taxon>
        <taxon>Spiralia</taxon>
        <taxon>Lophotrochozoa</taxon>
        <taxon>Mesozoa</taxon>
        <taxon>Orthonectida</taxon>
        <taxon>Rhopaluridae</taxon>
        <taxon>Intoshia</taxon>
    </lineage>
</organism>
<evidence type="ECO:0000313" key="3">
    <source>
        <dbReference type="EMBL" id="OAF64621.1"/>
    </source>
</evidence>
<dbReference type="Pfam" id="PF00071">
    <property type="entry name" value="Ras"/>
    <property type="match status" value="1"/>
</dbReference>
<dbReference type="SMART" id="SM00175">
    <property type="entry name" value="RAB"/>
    <property type="match status" value="1"/>
</dbReference>
<evidence type="ECO:0000256" key="1">
    <source>
        <dbReference type="ARBA" id="ARBA00022741"/>
    </source>
</evidence>
<name>A0A177ATB6_9BILA</name>
<dbReference type="PANTHER" id="PTHR47977">
    <property type="entry name" value="RAS-RELATED PROTEIN RAB"/>
    <property type="match status" value="1"/>
</dbReference>
<dbReference type="OrthoDB" id="9989112at2759"/>
<accession>A0A177ATB6</accession>